<dbReference type="OrthoDB" id="3209493at2"/>
<evidence type="ECO:0000256" key="6">
    <source>
        <dbReference type="ARBA" id="ARBA00023033"/>
    </source>
</evidence>
<dbReference type="GO" id="GO:0016705">
    <property type="term" value="F:oxidoreductase activity, acting on paired donors, with incorporation or reduction of molecular oxygen"/>
    <property type="evidence" value="ECO:0007669"/>
    <property type="project" value="InterPro"/>
</dbReference>
<dbReference type="InterPro" id="IPR036396">
    <property type="entry name" value="Cyt_P450_sf"/>
</dbReference>
<dbReference type="GO" id="GO:0005506">
    <property type="term" value="F:iron ion binding"/>
    <property type="evidence" value="ECO:0007669"/>
    <property type="project" value="InterPro"/>
</dbReference>
<protein>
    <recommendedName>
        <fullName evidence="9">Cytochrome P450</fullName>
    </recommendedName>
</protein>
<keyword evidence="4" id="KW-0560">Oxidoreductase</keyword>
<evidence type="ECO:0000313" key="7">
    <source>
        <dbReference type="EMBL" id="PRY44694.1"/>
    </source>
</evidence>
<comment type="similarity">
    <text evidence="1">Belongs to the cytochrome P450 family.</text>
</comment>
<dbReference type="Proteomes" id="UP000239494">
    <property type="component" value="Unassembled WGS sequence"/>
</dbReference>
<keyword evidence="2" id="KW-0349">Heme</keyword>
<evidence type="ECO:0000256" key="4">
    <source>
        <dbReference type="ARBA" id="ARBA00023002"/>
    </source>
</evidence>
<dbReference type="CDD" id="cd20625">
    <property type="entry name" value="CYP164-like"/>
    <property type="match status" value="1"/>
</dbReference>
<evidence type="ECO:0000256" key="5">
    <source>
        <dbReference type="ARBA" id="ARBA00023004"/>
    </source>
</evidence>
<dbReference type="Pfam" id="PF00067">
    <property type="entry name" value="p450"/>
    <property type="match status" value="1"/>
</dbReference>
<keyword evidence="6" id="KW-0503">Monooxygenase</keyword>
<dbReference type="Gene3D" id="1.10.630.10">
    <property type="entry name" value="Cytochrome P450"/>
    <property type="match status" value="1"/>
</dbReference>
<keyword evidence="3" id="KW-0479">Metal-binding</keyword>
<organism evidence="7 8">
    <name type="scientific">Umezawaea tangerina</name>
    <dbReference type="NCBI Taxonomy" id="84725"/>
    <lineage>
        <taxon>Bacteria</taxon>
        <taxon>Bacillati</taxon>
        <taxon>Actinomycetota</taxon>
        <taxon>Actinomycetes</taxon>
        <taxon>Pseudonocardiales</taxon>
        <taxon>Pseudonocardiaceae</taxon>
        <taxon>Umezawaea</taxon>
    </lineage>
</organism>
<evidence type="ECO:0000256" key="2">
    <source>
        <dbReference type="ARBA" id="ARBA00022617"/>
    </source>
</evidence>
<dbReference type="InterPro" id="IPR001128">
    <property type="entry name" value="Cyt_P450"/>
</dbReference>
<reference evidence="7 8" key="1">
    <citation type="submission" date="2018-03" db="EMBL/GenBank/DDBJ databases">
        <title>Genomic Encyclopedia of Archaeal and Bacterial Type Strains, Phase II (KMG-II): from individual species to whole genera.</title>
        <authorList>
            <person name="Goeker M."/>
        </authorList>
    </citation>
    <scope>NUCLEOTIDE SEQUENCE [LARGE SCALE GENOMIC DNA]</scope>
    <source>
        <strain evidence="7 8">DSM 44720</strain>
    </source>
</reference>
<dbReference type="AlphaFoldDB" id="A0A2T0TGA4"/>
<dbReference type="PRINTS" id="PR00359">
    <property type="entry name" value="BP450"/>
</dbReference>
<keyword evidence="5" id="KW-0408">Iron</keyword>
<name>A0A2T0TGA4_9PSEU</name>
<comment type="caution">
    <text evidence="7">The sequence shown here is derived from an EMBL/GenBank/DDBJ whole genome shotgun (WGS) entry which is preliminary data.</text>
</comment>
<sequence>MSAPAVPVPTCDVFSAEAMADPVALLRRTRTESPVSWLPGLDSYLLTRNADVVAALRDPKLIGGNLTQGVDRLSPDEVAELRPLRESLERWMGHTDENDHVRFQQLLKRYFTPAMVDGLRPRVRELTTELLDAVEPNGRMDVVTDLAYPLPANVIAEMLGMPTSDREQLQAWSRDITAVFTIADVDDLRAGQRSVLEMQEYLRPMLAERRTEPRDDLLSMFAAAEARGVVTEDEAVANCVLLLFAGHETTAGLISNGLVLLLENPDQLALLREQPDLTPTAVEEMLRMDGPAGVISRVATEEVDLAGHRFRAGDRFYLAMNAGNRDPEVFPDPDRFDVTRKPNRHTAFGMGSFYCLGAALARVEADECFRLLLDRLPNLRAAYERPPWRNVVPLNHRLDTLPVEF</sequence>
<dbReference type="EMBL" id="PVTF01000002">
    <property type="protein sequence ID" value="PRY44694.1"/>
    <property type="molecule type" value="Genomic_DNA"/>
</dbReference>
<dbReference type="RefSeq" id="WP_106186294.1">
    <property type="nucleotide sequence ID" value="NZ_PVTF01000002.1"/>
</dbReference>
<gene>
    <name evidence="7" type="ORF">CLV43_102259</name>
</gene>
<evidence type="ECO:0000313" key="8">
    <source>
        <dbReference type="Proteomes" id="UP000239494"/>
    </source>
</evidence>
<accession>A0A2T0TGA4</accession>
<evidence type="ECO:0000256" key="1">
    <source>
        <dbReference type="ARBA" id="ARBA00010617"/>
    </source>
</evidence>
<dbReference type="InterPro" id="IPR002397">
    <property type="entry name" value="Cyt_P450_B"/>
</dbReference>
<keyword evidence="8" id="KW-1185">Reference proteome</keyword>
<dbReference type="PRINTS" id="PR00385">
    <property type="entry name" value="P450"/>
</dbReference>
<dbReference type="FunFam" id="1.10.630.10:FF:000018">
    <property type="entry name" value="Cytochrome P450 monooxygenase"/>
    <property type="match status" value="1"/>
</dbReference>
<evidence type="ECO:0008006" key="9">
    <source>
        <dbReference type="Google" id="ProtNLM"/>
    </source>
</evidence>
<dbReference type="PANTHER" id="PTHR46696:SF1">
    <property type="entry name" value="CYTOCHROME P450 YJIB-RELATED"/>
    <property type="match status" value="1"/>
</dbReference>
<evidence type="ECO:0000256" key="3">
    <source>
        <dbReference type="ARBA" id="ARBA00022723"/>
    </source>
</evidence>
<proteinExistence type="inferred from homology"/>
<dbReference type="PANTHER" id="PTHR46696">
    <property type="entry name" value="P450, PUTATIVE (EUROFUNG)-RELATED"/>
    <property type="match status" value="1"/>
</dbReference>
<dbReference type="SUPFAM" id="SSF48264">
    <property type="entry name" value="Cytochrome P450"/>
    <property type="match status" value="1"/>
</dbReference>
<dbReference type="GO" id="GO:0004497">
    <property type="term" value="F:monooxygenase activity"/>
    <property type="evidence" value="ECO:0007669"/>
    <property type="project" value="UniProtKB-KW"/>
</dbReference>
<dbReference type="GO" id="GO:0020037">
    <property type="term" value="F:heme binding"/>
    <property type="evidence" value="ECO:0007669"/>
    <property type="project" value="InterPro"/>
</dbReference>